<dbReference type="PANTHER" id="PTHR22916:SF3">
    <property type="entry name" value="UDP-GLCNAC:BETAGAL BETA-1,3-N-ACETYLGLUCOSAMINYLTRANSFERASE-LIKE PROTEIN 1"/>
    <property type="match status" value="1"/>
</dbReference>
<accession>A0ABQ1MLM9</accession>
<sequence length="320" mass="37945">MNCKNPSISVIIPAYNVEKYIKRCLDSILNQTYQDFEILIYNDGSKDKTSDIISTYSDNRIHVYHNEENKGVVHARNFLLDQVKGDFIMFQDADDWSHPERMEKQIHFLTTNSEYKACGTQFIKTIQDKEIEKSSLPVGYSMIKKAIPQQYLFLPGTLFLVSSILQDLGYFNSFFQNDGNEDLYWSSKIVLNYKFKNLEEHLYYYELNINSITKTQVKTERKFYIHQITERLLNTYLRTGTNLLEKNDKDGLNKLENKIKAKFKETTSRDDLFEKQIGQIIYFKQYKVALRIIIFRKFQGVSLERRIRLAIYVIKRSVWK</sequence>
<evidence type="ECO:0000313" key="3">
    <source>
        <dbReference type="Proteomes" id="UP000636010"/>
    </source>
</evidence>
<dbReference type="Pfam" id="PF00535">
    <property type="entry name" value="Glycos_transf_2"/>
    <property type="match status" value="1"/>
</dbReference>
<dbReference type="InterPro" id="IPR029044">
    <property type="entry name" value="Nucleotide-diphossugar_trans"/>
</dbReference>
<protein>
    <recommendedName>
        <fullName evidence="1">Glycosyltransferase 2-like domain-containing protein</fullName>
    </recommendedName>
</protein>
<dbReference type="CDD" id="cd00761">
    <property type="entry name" value="Glyco_tranf_GTA_type"/>
    <property type="match status" value="1"/>
</dbReference>
<keyword evidence="3" id="KW-1185">Reference proteome</keyword>
<dbReference type="PANTHER" id="PTHR22916">
    <property type="entry name" value="GLYCOSYLTRANSFERASE"/>
    <property type="match status" value="1"/>
</dbReference>
<comment type="caution">
    <text evidence="2">The sequence shown here is derived from an EMBL/GenBank/DDBJ whole genome shotgun (WGS) entry which is preliminary data.</text>
</comment>
<feature type="domain" description="Glycosyltransferase 2-like" evidence="1">
    <location>
        <begin position="9"/>
        <end position="161"/>
    </location>
</feature>
<dbReference type="InterPro" id="IPR001173">
    <property type="entry name" value="Glyco_trans_2-like"/>
</dbReference>
<dbReference type="SUPFAM" id="SSF53448">
    <property type="entry name" value="Nucleotide-diphospho-sugar transferases"/>
    <property type="match status" value="1"/>
</dbReference>
<proteinExistence type="predicted"/>
<evidence type="ECO:0000313" key="2">
    <source>
        <dbReference type="EMBL" id="GGC42706.1"/>
    </source>
</evidence>
<name>A0ABQ1MLM9_9BACT</name>
<evidence type="ECO:0000259" key="1">
    <source>
        <dbReference type="Pfam" id="PF00535"/>
    </source>
</evidence>
<organism evidence="2 3">
    <name type="scientific">Marivirga lumbricoides</name>
    <dbReference type="NCBI Taxonomy" id="1046115"/>
    <lineage>
        <taxon>Bacteria</taxon>
        <taxon>Pseudomonadati</taxon>
        <taxon>Bacteroidota</taxon>
        <taxon>Cytophagia</taxon>
        <taxon>Cytophagales</taxon>
        <taxon>Marivirgaceae</taxon>
        <taxon>Marivirga</taxon>
    </lineage>
</organism>
<dbReference type="Proteomes" id="UP000636010">
    <property type="component" value="Unassembled WGS sequence"/>
</dbReference>
<dbReference type="EMBL" id="BMEC01000010">
    <property type="protein sequence ID" value="GGC42706.1"/>
    <property type="molecule type" value="Genomic_DNA"/>
</dbReference>
<gene>
    <name evidence="2" type="ORF">GCM10011506_30390</name>
</gene>
<dbReference type="Gene3D" id="3.90.550.10">
    <property type="entry name" value="Spore Coat Polysaccharide Biosynthesis Protein SpsA, Chain A"/>
    <property type="match status" value="1"/>
</dbReference>
<reference evidence="3" key="1">
    <citation type="journal article" date="2019" name="Int. J. Syst. Evol. Microbiol.">
        <title>The Global Catalogue of Microorganisms (GCM) 10K type strain sequencing project: providing services to taxonomists for standard genome sequencing and annotation.</title>
        <authorList>
            <consortium name="The Broad Institute Genomics Platform"/>
            <consortium name="The Broad Institute Genome Sequencing Center for Infectious Disease"/>
            <person name="Wu L."/>
            <person name="Ma J."/>
        </authorList>
    </citation>
    <scope>NUCLEOTIDE SEQUENCE [LARGE SCALE GENOMIC DNA]</scope>
    <source>
        <strain evidence="3">CGMCC 1.10832</strain>
    </source>
</reference>
<dbReference type="RefSeq" id="WP_188465019.1">
    <property type="nucleotide sequence ID" value="NZ_BAABHU010000010.1"/>
</dbReference>